<sequence length="198" mass="21024">MSFTQSQTAIDGGFLDPAFDAQGVFARLLTAISRPGTVVDLGVCCRSPAPLSMAQGALLLAIADGDTPVFVEEGSEAMAEWLAFHTGARIGEPSEAQFAIVSRPSREWLERLPLGTLAYPDRSATVLVEVESLKDGHSFTLEGPGINGTSRIVLAGLLDDFAEFRKANHALFPCGLDLVFTCGSELLALPRSTIVTEV</sequence>
<dbReference type="Proteomes" id="UP000192656">
    <property type="component" value="Unassembled WGS sequence"/>
</dbReference>
<dbReference type="OrthoDB" id="9814509at2"/>
<protein>
    <submittedName>
        <fullName evidence="1">Alpha-D-ribose 1-methylphosphonate 5-triphosphate synthase subunit PhnH</fullName>
    </submittedName>
</protein>
<dbReference type="SUPFAM" id="SSF159709">
    <property type="entry name" value="PhnH-like"/>
    <property type="match status" value="1"/>
</dbReference>
<dbReference type="Gene3D" id="3.40.50.11310">
    <property type="entry name" value="Bacterial phosphonate metabolism protein PhnH"/>
    <property type="match status" value="1"/>
</dbReference>
<dbReference type="RefSeq" id="WP_084410629.1">
    <property type="nucleotide sequence ID" value="NZ_FWXR01000012.1"/>
</dbReference>
<gene>
    <name evidence="1" type="ORF">SAMN06297251_11240</name>
</gene>
<dbReference type="NCBIfam" id="TIGR03292">
    <property type="entry name" value="PhnH_redo"/>
    <property type="match status" value="1"/>
</dbReference>
<dbReference type="InterPro" id="IPR008772">
    <property type="entry name" value="Phosphonate_metab_PhnH"/>
</dbReference>
<accession>A0A1W2D272</accession>
<reference evidence="1 2" key="1">
    <citation type="submission" date="2017-04" db="EMBL/GenBank/DDBJ databases">
        <authorList>
            <person name="Afonso C.L."/>
            <person name="Miller P.J."/>
            <person name="Scott M.A."/>
            <person name="Spackman E."/>
            <person name="Goraichik I."/>
            <person name="Dimitrov K.M."/>
            <person name="Suarez D.L."/>
            <person name="Swayne D.E."/>
        </authorList>
    </citation>
    <scope>NUCLEOTIDE SEQUENCE [LARGE SCALE GENOMIC DNA]</scope>
    <source>
        <strain evidence="1 2">CGMCC 1.10972</strain>
    </source>
</reference>
<organism evidence="1 2">
    <name type="scientific">Fulvimarina manganoxydans</name>
    <dbReference type="NCBI Taxonomy" id="937218"/>
    <lineage>
        <taxon>Bacteria</taxon>
        <taxon>Pseudomonadati</taxon>
        <taxon>Pseudomonadota</taxon>
        <taxon>Alphaproteobacteria</taxon>
        <taxon>Hyphomicrobiales</taxon>
        <taxon>Aurantimonadaceae</taxon>
        <taxon>Fulvimarina</taxon>
    </lineage>
</organism>
<evidence type="ECO:0000313" key="2">
    <source>
        <dbReference type="Proteomes" id="UP000192656"/>
    </source>
</evidence>
<dbReference type="PIRSF" id="PIRSF020680">
    <property type="entry name" value="PhnH"/>
    <property type="match status" value="1"/>
</dbReference>
<name>A0A1W2D272_9HYPH</name>
<dbReference type="AlphaFoldDB" id="A0A1W2D272"/>
<dbReference type="Pfam" id="PF05845">
    <property type="entry name" value="PhnH"/>
    <property type="match status" value="1"/>
</dbReference>
<dbReference type="InterPro" id="IPR038058">
    <property type="entry name" value="PhnH-like_sp"/>
</dbReference>
<dbReference type="STRING" id="937218.SAMN06297251_11240"/>
<evidence type="ECO:0000313" key="1">
    <source>
        <dbReference type="EMBL" id="SMC91168.1"/>
    </source>
</evidence>
<keyword evidence="2" id="KW-1185">Reference proteome</keyword>
<proteinExistence type="predicted"/>
<dbReference type="EMBL" id="FWXR01000012">
    <property type="protein sequence ID" value="SMC91168.1"/>
    <property type="molecule type" value="Genomic_DNA"/>
</dbReference>
<dbReference type="GO" id="GO:0019634">
    <property type="term" value="P:organic phosphonate metabolic process"/>
    <property type="evidence" value="ECO:0007669"/>
    <property type="project" value="InterPro"/>
</dbReference>